<keyword evidence="4" id="KW-0143">Chaperone</keyword>
<name>A0AA40LU61_CNENI</name>
<dbReference type="EMBL" id="JAULJE010000004">
    <property type="protein sequence ID" value="KAK1343739.1"/>
    <property type="molecule type" value="Genomic_DNA"/>
</dbReference>
<sequence length="477" mass="52178">MVLTKMKEIAEAYLGKTVTNAVVTVPAYFNDSQRQATKDAGTIAGLNVLRIINEPTAAAIAYGLDKKVGAERNVLIFDLGGGTFDVSILTIEDGIFEVKSTAGDTHLGGEDFDNRMVNHFIAEFKCKYKKDISENKRAVRTQDSIEIDSLYEGINFYTSITCARFEELNADLFCGILDPVEKALRDAKLDKSQIHDIILVGGSTPVQAAILSGDKSENVQDLLLLDVTPLSLGIETAGGVMTVLIKRNTTIPTKQTQTFTTYSDNQPGVLIQVYEGERAMTKDNNLLGKFELTGIPPAPRGVPQIEVTFDIDANGILNVSAVDKSIGKENKITITNDKGCLSKEDTERMVQEAEKYKTEDEKQRDKVSSKNSLESYAFNMKATVEDEKLQGKINDEDKQKILDKCNEIINWLDKNQTAEKEEFEHQQKDLEKVCNPINTKLYQSAGGMPGGMPGGFPGGRAPPSGGASSGPTIEEVD</sequence>
<dbReference type="SUPFAM" id="SSF100920">
    <property type="entry name" value="Heat shock protein 70kD (HSP70), peptide-binding domain"/>
    <property type="match status" value="1"/>
</dbReference>
<keyword evidence="7" id="KW-1185">Reference proteome</keyword>
<dbReference type="InterPro" id="IPR043129">
    <property type="entry name" value="ATPase_NBD"/>
</dbReference>
<dbReference type="FunFam" id="3.30.420.40:FF:000028">
    <property type="entry name" value="heat shock 70 kDa protein-like"/>
    <property type="match status" value="1"/>
</dbReference>
<dbReference type="Proteomes" id="UP001177744">
    <property type="component" value="Unassembled WGS sequence"/>
</dbReference>
<dbReference type="InterPro" id="IPR013126">
    <property type="entry name" value="Hsp_70_fam"/>
</dbReference>
<dbReference type="Gene3D" id="1.20.1270.10">
    <property type="match status" value="1"/>
</dbReference>
<dbReference type="GO" id="GO:0140662">
    <property type="term" value="F:ATP-dependent protein folding chaperone"/>
    <property type="evidence" value="ECO:0007669"/>
    <property type="project" value="InterPro"/>
</dbReference>
<keyword evidence="2" id="KW-0547">Nucleotide-binding</keyword>
<evidence type="ECO:0000256" key="2">
    <source>
        <dbReference type="ARBA" id="ARBA00022741"/>
    </source>
</evidence>
<dbReference type="InterPro" id="IPR018181">
    <property type="entry name" value="Heat_shock_70_CS"/>
</dbReference>
<dbReference type="InterPro" id="IPR029047">
    <property type="entry name" value="HSP70_peptide-bd_sf"/>
</dbReference>
<organism evidence="6 7">
    <name type="scientific">Cnephaeus nilssonii</name>
    <name type="common">Northern bat</name>
    <name type="synonym">Eptesicus nilssonii</name>
    <dbReference type="NCBI Taxonomy" id="3371016"/>
    <lineage>
        <taxon>Eukaryota</taxon>
        <taxon>Metazoa</taxon>
        <taxon>Chordata</taxon>
        <taxon>Craniata</taxon>
        <taxon>Vertebrata</taxon>
        <taxon>Euteleostomi</taxon>
        <taxon>Mammalia</taxon>
        <taxon>Eutheria</taxon>
        <taxon>Laurasiatheria</taxon>
        <taxon>Chiroptera</taxon>
        <taxon>Yangochiroptera</taxon>
        <taxon>Vespertilionidae</taxon>
        <taxon>Cnephaeus</taxon>
    </lineage>
</organism>
<evidence type="ECO:0000256" key="3">
    <source>
        <dbReference type="ARBA" id="ARBA00022840"/>
    </source>
</evidence>
<dbReference type="Pfam" id="PF00012">
    <property type="entry name" value="HSP70"/>
    <property type="match status" value="2"/>
</dbReference>
<feature type="compositionally biased region" description="Low complexity" evidence="5">
    <location>
        <begin position="459"/>
        <end position="471"/>
    </location>
</feature>
<accession>A0AA40LU61</accession>
<dbReference type="FunFam" id="1.20.1270.10:FF:000003">
    <property type="entry name" value="heat shock cognate 71 kDa protein-like"/>
    <property type="match status" value="1"/>
</dbReference>
<dbReference type="GO" id="GO:0005524">
    <property type="term" value="F:ATP binding"/>
    <property type="evidence" value="ECO:0007669"/>
    <property type="project" value="UniProtKB-KW"/>
</dbReference>
<evidence type="ECO:0000256" key="1">
    <source>
        <dbReference type="ARBA" id="ARBA00007381"/>
    </source>
</evidence>
<evidence type="ECO:0000313" key="6">
    <source>
        <dbReference type="EMBL" id="KAK1343739.1"/>
    </source>
</evidence>
<dbReference type="AlphaFoldDB" id="A0AA40LU61"/>
<proteinExistence type="inferred from homology"/>
<evidence type="ECO:0008006" key="8">
    <source>
        <dbReference type="Google" id="ProtNLM"/>
    </source>
</evidence>
<feature type="region of interest" description="Disordered" evidence="5">
    <location>
        <begin position="444"/>
        <end position="477"/>
    </location>
</feature>
<keyword evidence="3" id="KW-0067">ATP-binding</keyword>
<dbReference type="PANTHER" id="PTHR19375">
    <property type="entry name" value="HEAT SHOCK PROTEIN 70KDA"/>
    <property type="match status" value="1"/>
</dbReference>
<dbReference type="Gene3D" id="2.60.34.10">
    <property type="entry name" value="Substrate Binding Domain Of DNAk, Chain A, domain 1"/>
    <property type="match status" value="1"/>
</dbReference>
<feature type="compositionally biased region" description="Gly residues" evidence="5">
    <location>
        <begin position="447"/>
        <end position="458"/>
    </location>
</feature>
<dbReference type="PROSITE" id="PS00329">
    <property type="entry name" value="HSP70_2"/>
    <property type="match status" value="1"/>
</dbReference>
<dbReference type="FunFam" id="3.30.420.40:FF:000172">
    <property type="entry name" value="Heat shock 70 kDa protein"/>
    <property type="match status" value="1"/>
</dbReference>
<comment type="caution">
    <text evidence="6">The sequence shown here is derived from an EMBL/GenBank/DDBJ whole genome shotgun (WGS) entry which is preliminary data.</text>
</comment>
<reference evidence="6" key="1">
    <citation type="submission" date="2023-06" db="EMBL/GenBank/DDBJ databases">
        <title>Reference genome for the Northern bat (Eptesicus nilssonii), a most northern bat species.</title>
        <authorList>
            <person name="Laine V.N."/>
            <person name="Pulliainen A.T."/>
            <person name="Lilley T.M."/>
        </authorList>
    </citation>
    <scope>NUCLEOTIDE SEQUENCE</scope>
    <source>
        <strain evidence="6">BLF_Eptnil</strain>
        <tissue evidence="6">Kidney</tissue>
    </source>
</reference>
<dbReference type="FunFam" id="2.60.34.10:FF:000002">
    <property type="entry name" value="Heat shock 70 kDa"/>
    <property type="match status" value="1"/>
</dbReference>
<evidence type="ECO:0000313" key="7">
    <source>
        <dbReference type="Proteomes" id="UP001177744"/>
    </source>
</evidence>
<dbReference type="SUPFAM" id="SSF53067">
    <property type="entry name" value="Actin-like ATPase domain"/>
    <property type="match status" value="2"/>
</dbReference>
<evidence type="ECO:0000256" key="5">
    <source>
        <dbReference type="SAM" id="MobiDB-lite"/>
    </source>
</evidence>
<gene>
    <name evidence="6" type="ORF">QTO34_014292</name>
</gene>
<dbReference type="InterPro" id="IPR029048">
    <property type="entry name" value="HSP70_C_sf"/>
</dbReference>
<dbReference type="PRINTS" id="PR00301">
    <property type="entry name" value="HEATSHOCK70"/>
</dbReference>
<dbReference type="Gene3D" id="3.30.420.40">
    <property type="match status" value="2"/>
</dbReference>
<dbReference type="Gene3D" id="3.90.640.10">
    <property type="entry name" value="Actin, Chain A, domain 4"/>
    <property type="match status" value="2"/>
</dbReference>
<comment type="similarity">
    <text evidence="1">Belongs to the heat shock protein 70 family.</text>
</comment>
<protein>
    <recommendedName>
        <fullName evidence="8">Heat shock cognate 71 kDa protein</fullName>
    </recommendedName>
</protein>
<evidence type="ECO:0000256" key="4">
    <source>
        <dbReference type="ARBA" id="ARBA00023186"/>
    </source>
</evidence>
<dbReference type="SUPFAM" id="SSF100934">
    <property type="entry name" value="Heat shock protein 70kD (HSP70), C-terminal subdomain"/>
    <property type="match status" value="1"/>
</dbReference>